<dbReference type="EMBL" id="AVBC01000018">
    <property type="protein sequence ID" value="ERL52523.1"/>
    <property type="molecule type" value="Genomic_DNA"/>
</dbReference>
<sequence length="87" mass="9638">MLNGSGRVSDGGKDGHRLVVQQFFDSDLAHEPPVFLGPFRGLQIEVVRHLRGVAAGSWPDRVNSRFSNVLRSRMMLSFRGLPSASFI</sequence>
<evidence type="ECO:0000313" key="2">
    <source>
        <dbReference type="Proteomes" id="UP000019113"/>
    </source>
</evidence>
<dbReference type="STRING" id="1178482.AR456_18755"/>
<dbReference type="Proteomes" id="UP000019113">
    <property type="component" value="Unassembled WGS sequence"/>
</dbReference>
<gene>
    <name evidence="1" type="ORF">BJB45_08195</name>
</gene>
<name>W1NAK1_9GAMM</name>
<proteinExistence type="predicted"/>
<reference evidence="1 2" key="1">
    <citation type="submission" date="2013-08" db="EMBL/GenBank/DDBJ databases">
        <title>draft genome of Halomonas huanghegensis, strain BJGMM-B45T.</title>
        <authorList>
            <person name="Miao C."/>
            <person name="Wan Y."/>
            <person name="Jin W."/>
        </authorList>
    </citation>
    <scope>NUCLEOTIDE SEQUENCE [LARGE SCALE GENOMIC DNA]</scope>
    <source>
        <strain evidence="1 2">BJGMM-B45</strain>
    </source>
</reference>
<comment type="caution">
    <text evidence="1">The sequence shown here is derived from an EMBL/GenBank/DDBJ whole genome shotgun (WGS) entry which is preliminary data.</text>
</comment>
<evidence type="ECO:0000313" key="1">
    <source>
        <dbReference type="EMBL" id="ERL52523.1"/>
    </source>
</evidence>
<organism evidence="1 2">
    <name type="scientific">Halomonas huangheensis</name>
    <dbReference type="NCBI Taxonomy" id="1178482"/>
    <lineage>
        <taxon>Bacteria</taxon>
        <taxon>Pseudomonadati</taxon>
        <taxon>Pseudomonadota</taxon>
        <taxon>Gammaproteobacteria</taxon>
        <taxon>Oceanospirillales</taxon>
        <taxon>Halomonadaceae</taxon>
        <taxon>Halomonas</taxon>
    </lineage>
</organism>
<protein>
    <submittedName>
        <fullName evidence="1">Uncharacterized protein</fullName>
    </submittedName>
</protein>
<dbReference type="AlphaFoldDB" id="W1NAK1"/>
<keyword evidence="2" id="KW-1185">Reference proteome</keyword>
<accession>W1NAK1</accession>